<dbReference type="PROSITE" id="PS00010">
    <property type="entry name" value="ASX_HYDROXYL"/>
    <property type="match status" value="1"/>
</dbReference>
<dbReference type="Pfam" id="PF07645">
    <property type="entry name" value="EGF_CA"/>
    <property type="match status" value="1"/>
</dbReference>
<dbReference type="PROSITE" id="PS50026">
    <property type="entry name" value="EGF_3"/>
    <property type="match status" value="1"/>
</dbReference>
<dbReference type="GO" id="GO:0030247">
    <property type="term" value="F:polysaccharide binding"/>
    <property type="evidence" value="ECO:0007669"/>
    <property type="project" value="InterPro"/>
</dbReference>
<keyword evidence="2 5" id="KW-0245">EGF-like domain</keyword>
<dbReference type="EMBL" id="RWGY01000051">
    <property type="protein sequence ID" value="TVU05277.1"/>
    <property type="molecule type" value="Genomic_DNA"/>
</dbReference>
<dbReference type="PROSITE" id="PS01187">
    <property type="entry name" value="EGF_CA"/>
    <property type="match status" value="1"/>
</dbReference>
<dbReference type="InterPro" id="IPR001881">
    <property type="entry name" value="EGF-like_Ca-bd_dom"/>
</dbReference>
<feature type="non-terminal residue" evidence="8">
    <location>
        <position position="1"/>
    </location>
</feature>
<comment type="caution">
    <text evidence="5">Lacks conserved residue(s) required for the propagation of feature annotation.</text>
</comment>
<dbReference type="AlphaFoldDB" id="A0A5J9T264"/>
<dbReference type="InterPro" id="IPR000152">
    <property type="entry name" value="EGF-type_Asp/Asn_hydroxyl_site"/>
</dbReference>
<dbReference type="SUPFAM" id="SSF57196">
    <property type="entry name" value="EGF/Laminin"/>
    <property type="match status" value="1"/>
</dbReference>
<sequence>MGMDMSAAIPRSVMLFEAAAAVLLSVFGAAAAVAAAEGAPDGCTRNCGNISIPFPFGVEPRCYVEAGFNLTCDRSHRPPKLFLGDGTVQVLKISVSDSRISIGPKPVTAGTWSGALSDGGPYTLTEQSQLLVMGCNVEVQVLLVGEESSEGPVGSCSAVCSWRPDRNAWYYTVTGICPGVACCLSNLMTGRSSYRFNLLRVNGAAGPNSSAVAWIMEKPGGLDIYSKPLDDNDYPQPLPVVLDWRINHTTCHGNASSATCRSGHSFCKNITQSVDTMQVQHGHLCHCDPGYQGNPYVPNGCHDVNECEDPERYPCYGVCSNTEGGYKCKCLPGYEGNASVPNGCKGKVYMTE</sequence>
<proteinExistence type="predicted"/>
<reference evidence="8 9" key="1">
    <citation type="journal article" date="2019" name="Sci. Rep.">
        <title>A high-quality genome of Eragrostis curvula grass provides insights into Poaceae evolution and supports new strategies to enhance forage quality.</title>
        <authorList>
            <person name="Carballo J."/>
            <person name="Santos B.A.C.M."/>
            <person name="Zappacosta D."/>
            <person name="Garbus I."/>
            <person name="Selva J.P."/>
            <person name="Gallo C.A."/>
            <person name="Diaz A."/>
            <person name="Albertini E."/>
            <person name="Caccamo M."/>
            <person name="Echenique V."/>
        </authorList>
    </citation>
    <scope>NUCLEOTIDE SEQUENCE [LARGE SCALE GENOMIC DNA]</scope>
    <source>
        <strain evidence="9">cv. Victoria</strain>
        <tissue evidence="8">Leaf</tissue>
    </source>
</reference>
<dbReference type="InterPro" id="IPR025287">
    <property type="entry name" value="WAK_GUB"/>
</dbReference>
<accession>A0A5J9T264</accession>
<evidence type="ECO:0000256" key="1">
    <source>
        <dbReference type="ARBA" id="ARBA00004167"/>
    </source>
</evidence>
<keyword evidence="4" id="KW-1015">Disulfide bond</keyword>
<comment type="caution">
    <text evidence="8">The sequence shown here is derived from an EMBL/GenBank/DDBJ whole genome shotgun (WGS) entry which is preliminary data.</text>
</comment>
<gene>
    <name evidence="8" type="ORF">EJB05_48435</name>
</gene>
<evidence type="ECO:0000256" key="5">
    <source>
        <dbReference type="PROSITE-ProRule" id="PRU00076"/>
    </source>
</evidence>
<dbReference type="Proteomes" id="UP000324897">
    <property type="component" value="Unassembled WGS sequence"/>
</dbReference>
<dbReference type="SMART" id="SM00181">
    <property type="entry name" value="EGF"/>
    <property type="match status" value="2"/>
</dbReference>
<feature type="chain" id="PRO_5023815302" description="EGF-like domain-containing protein" evidence="6">
    <location>
        <begin position="39"/>
        <end position="352"/>
    </location>
</feature>
<dbReference type="PANTHER" id="PTHR33491">
    <property type="entry name" value="OSJNBA0016N04.9 PROTEIN"/>
    <property type="match status" value="1"/>
</dbReference>
<evidence type="ECO:0000256" key="4">
    <source>
        <dbReference type="ARBA" id="ARBA00023157"/>
    </source>
</evidence>
<dbReference type="GO" id="GO:0005509">
    <property type="term" value="F:calcium ion binding"/>
    <property type="evidence" value="ECO:0007669"/>
    <property type="project" value="InterPro"/>
</dbReference>
<evidence type="ECO:0000256" key="3">
    <source>
        <dbReference type="ARBA" id="ARBA00022729"/>
    </source>
</evidence>
<name>A0A5J9T264_9POAL</name>
<dbReference type="OrthoDB" id="690332at2759"/>
<dbReference type="SMART" id="SM00179">
    <property type="entry name" value="EGF_CA"/>
    <property type="match status" value="1"/>
</dbReference>
<dbReference type="Gramene" id="TVU05277">
    <property type="protein sequence ID" value="TVU05277"/>
    <property type="gene ID" value="EJB05_48435"/>
</dbReference>
<dbReference type="CDD" id="cd00054">
    <property type="entry name" value="EGF_CA"/>
    <property type="match status" value="1"/>
</dbReference>
<evidence type="ECO:0000256" key="2">
    <source>
        <dbReference type="ARBA" id="ARBA00022536"/>
    </source>
</evidence>
<dbReference type="FunFam" id="2.10.25.10:FF:000355">
    <property type="entry name" value="Wall-associated receptor kinase 3"/>
    <property type="match status" value="1"/>
</dbReference>
<dbReference type="InterPro" id="IPR000742">
    <property type="entry name" value="EGF"/>
</dbReference>
<evidence type="ECO:0000256" key="6">
    <source>
        <dbReference type="SAM" id="SignalP"/>
    </source>
</evidence>
<feature type="domain" description="EGF-like" evidence="7">
    <location>
        <begin position="303"/>
        <end position="340"/>
    </location>
</feature>
<dbReference type="Pfam" id="PF13947">
    <property type="entry name" value="GUB_WAK_bind"/>
    <property type="match status" value="1"/>
</dbReference>
<keyword evidence="3 6" id="KW-0732">Signal</keyword>
<dbReference type="GO" id="GO:0016020">
    <property type="term" value="C:membrane"/>
    <property type="evidence" value="ECO:0007669"/>
    <property type="project" value="UniProtKB-SubCell"/>
</dbReference>
<comment type="subcellular location">
    <subcellularLocation>
        <location evidence="1">Membrane</location>
        <topology evidence="1">Single-pass membrane protein</topology>
    </subcellularLocation>
</comment>
<keyword evidence="9" id="KW-1185">Reference proteome</keyword>
<protein>
    <recommendedName>
        <fullName evidence="7">EGF-like domain-containing protein</fullName>
    </recommendedName>
</protein>
<dbReference type="InterPro" id="IPR049883">
    <property type="entry name" value="NOTCH1_EGF-like"/>
</dbReference>
<feature type="signal peptide" evidence="6">
    <location>
        <begin position="1"/>
        <end position="38"/>
    </location>
</feature>
<evidence type="ECO:0000313" key="9">
    <source>
        <dbReference type="Proteomes" id="UP000324897"/>
    </source>
</evidence>
<organism evidence="8 9">
    <name type="scientific">Eragrostis curvula</name>
    <name type="common">weeping love grass</name>
    <dbReference type="NCBI Taxonomy" id="38414"/>
    <lineage>
        <taxon>Eukaryota</taxon>
        <taxon>Viridiplantae</taxon>
        <taxon>Streptophyta</taxon>
        <taxon>Embryophyta</taxon>
        <taxon>Tracheophyta</taxon>
        <taxon>Spermatophyta</taxon>
        <taxon>Magnoliopsida</taxon>
        <taxon>Liliopsida</taxon>
        <taxon>Poales</taxon>
        <taxon>Poaceae</taxon>
        <taxon>PACMAD clade</taxon>
        <taxon>Chloridoideae</taxon>
        <taxon>Eragrostideae</taxon>
        <taxon>Eragrostidinae</taxon>
        <taxon>Eragrostis</taxon>
    </lineage>
</organism>
<evidence type="ECO:0000313" key="8">
    <source>
        <dbReference type="EMBL" id="TVU05277.1"/>
    </source>
</evidence>
<evidence type="ECO:0000259" key="7">
    <source>
        <dbReference type="PROSITE" id="PS50026"/>
    </source>
</evidence>
<dbReference type="Gene3D" id="2.10.25.10">
    <property type="entry name" value="Laminin"/>
    <property type="match status" value="1"/>
</dbReference>
<dbReference type="InterPro" id="IPR018097">
    <property type="entry name" value="EGF_Ca-bd_CS"/>
</dbReference>